<dbReference type="InterPro" id="IPR020904">
    <property type="entry name" value="Sc_DH/Rdtase_CS"/>
</dbReference>
<dbReference type="Gramene" id="PRQ16100">
    <property type="protein sequence ID" value="PRQ16100"/>
    <property type="gene ID" value="RchiOBHm_Chr7g0180541"/>
</dbReference>
<dbReference type="OMA" id="YKCSVQN"/>
<dbReference type="InterPro" id="IPR002347">
    <property type="entry name" value="SDR_fam"/>
</dbReference>
<dbReference type="Proteomes" id="UP000238479">
    <property type="component" value="Chromosome 7"/>
</dbReference>
<keyword evidence="3" id="KW-1185">Reference proteome</keyword>
<reference evidence="2 3" key="1">
    <citation type="journal article" date="2018" name="Nat. Genet.">
        <title>The Rosa genome provides new insights in the design of modern roses.</title>
        <authorList>
            <person name="Bendahmane M."/>
        </authorList>
    </citation>
    <scope>NUCLEOTIDE SEQUENCE [LARGE SCALE GENOMIC DNA]</scope>
    <source>
        <strain evidence="3">cv. Old Blush</strain>
    </source>
</reference>
<dbReference type="InterPro" id="IPR036291">
    <property type="entry name" value="NAD(P)-bd_dom_sf"/>
</dbReference>
<dbReference type="Gene3D" id="3.40.50.720">
    <property type="entry name" value="NAD(P)-binding Rossmann-like Domain"/>
    <property type="match status" value="1"/>
</dbReference>
<dbReference type="PANTHER" id="PTHR42820:SF13">
    <property type="entry name" value="(-)-ISOPIPERITENOL_(-)-CARVEOL DEHYDROGENASE, MITOCHONDRIAL-LIKE"/>
    <property type="match status" value="1"/>
</dbReference>
<dbReference type="PRINTS" id="PR00081">
    <property type="entry name" value="GDHRDH"/>
</dbReference>
<evidence type="ECO:0000313" key="3">
    <source>
        <dbReference type="Proteomes" id="UP000238479"/>
    </source>
</evidence>
<dbReference type="PROSITE" id="PS00061">
    <property type="entry name" value="ADH_SHORT"/>
    <property type="match status" value="1"/>
</dbReference>
<protein>
    <submittedName>
        <fullName evidence="2">Putative oxidoreductase</fullName>
        <ecNumber evidence="2">1.1.1.-</ecNumber>
    </submittedName>
</protein>
<accession>A0A2P6P2F0</accession>
<dbReference type="PRINTS" id="PR00080">
    <property type="entry name" value="SDRFAMILY"/>
</dbReference>
<dbReference type="STRING" id="74649.A0A2P6P2F0"/>
<dbReference type="GO" id="GO:0016491">
    <property type="term" value="F:oxidoreductase activity"/>
    <property type="evidence" value="ECO:0007669"/>
    <property type="project" value="UniProtKB-KW"/>
</dbReference>
<comment type="caution">
    <text evidence="2">The sequence shown here is derived from an EMBL/GenBank/DDBJ whole genome shotgun (WGS) entry which is preliminary data.</text>
</comment>
<dbReference type="SUPFAM" id="SSF51735">
    <property type="entry name" value="NAD(P)-binding Rossmann-fold domains"/>
    <property type="match status" value="1"/>
</dbReference>
<organism evidence="2 3">
    <name type="scientific">Rosa chinensis</name>
    <name type="common">China rose</name>
    <dbReference type="NCBI Taxonomy" id="74649"/>
    <lineage>
        <taxon>Eukaryota</taxon>
        <taxon>Viridiplantae</taxon>
        <taxon>Streptophyta</taxon>
        <taxon>Embryophyta</taxon>
        <taxon>Tracheophyta</taxon>
        <taxon>Spermatophyta</taxon>
        <taxon>Magnoliopsida</taxon>
        <taxon>eudicotyledons</taxon>
        <taxon>Gunneridae</taxon>
        <taxon>Pentapetalae</taxon>
        <taxon>rosids</taxon>
        <taxon>fabids</taxon>
        <taxon>Rosales</taxon>
        <taxon>Rosaceae</taxon>
        <taxon>Rosoideae</taxon>
        <taxon>Rosoideae incertae sedis</taxon>
        <taxon>Rosa</taxon>
    </lineage>
</organism>
<dbReference type="Pfam" id="PF13561">
    <property type="entry name" value="adh_short_C2"/>
    <property type="match status" value="1"/>
</dbReference>
<evidence type="ECO:0000256" key="1">
    <source>
        <dbReference type="ARBA" id="ARBA00006484"/>
    </source>
</evidence>
<sequence>MAELTLKKKLQDKVAIVTGGASGIGEATARLFSLHGARAVVIADVQDDKGQDVAASIGAHCSYIHCDVSNEDQVKSLVESTVQTHGCLDIMFSNAGIISKSKQEVLDLDLSNYDKLMAVNVRGTAACVKHAAKAMVEGGVRGSVICTASVGATNGTEIFTDYTMSKHAILGLVRCASMQLVPHRIRVNCVSPGPTMTPIMNSSTFQFESQEEIDKLQSTLGLKGGKDLMTPEHVASAVVYLASEDSPFVSGHNLVLDGGFKT</sequence>
<dbReference type="EMBL" id="PDCK01000045">
    <property type="protein sequence ID" value="PRQ16100.1"/>
    <property type="molecule type" value="Genomic_DNA"/>
</dbReference>
<keyword evidence="2" id="KW-0560">Oxidoreductase</keyword>
<comment type="similarity">
    <text evidence="1">Belongs to the short-chain dehydrogenases/reductases (SDR) family.</text>
</comment>
<proteinExistence type="inferred from homology"/>
<dbReference type="PANTHER" id="PTHR42820">
    <property type="entry name" value="SHORT-CHAIN DEHYDROGENASE REDUCTASE"/>
    <property type="match status" value="1"/>
</dbReference>
<evidence type="ECO:0000313" key="2">
    <source>
        <dbReference type="EMBL" id="PRQ16100.1"/>
    </source>
</evidence>
<name>A0A2P6P2F0_ROSCH</name>
<dbReference type="FunFam" id="3.40.50.720:FF:000084">
    <property type="entry name" value="Short-chain dehydrogenase reductase"/>
    <property type="match status" value="1"/>
</dbReference>
<gene>
    <name evidence="2" type="ORF">RchiOBHm_Chr7g0180541</name>
</gene>
<dbReference type="OrthoDB" id="294295at2759"/>
<dbReference type="AlphaFoldDB" id="A0A2P6P2F0"/>
<dbReference type="EC" id="1.1.1.-" evidence="2"/>